<dbReference type="PANTHER" id="PTHR34139">
    <property type="entry name" value="UPF0331 PROTEIN MJ0127"/>
    <property type="match status" value="1"/>
</dbReference>
<gene>
    <name evidence="7" type="ORF">N47_E49480</name>
</gene>
<dbReference type="GO" id="GO:0110001">
    <property type="term" value="C:toxin-antitoxin complex"/>
    <property type="evidence" value="ECO:0007669"/>
    <property type="project" value="InterPro"/>
</dbReference>
<evidence type="ECO:0000256" key="5">
    <source>
        <dbReference type="ARBA" id="ARBA00022801"/>
    </source>
</evidence>
<dbReference type="InterPro" id="IPR051813">
    <property type="entry name" value="HepT_RNase_toxin"/>
</dbReference>
<evidence type="ECO:0000256" key="1">
    <source>
        <dbReference type="ARBA" id="ARBA00022553"/>
    </source>
</evidence>
<dbReference type="GO" id="GO:0000166">
    <property type="term" value="F:nucleotide binding"/>
    <property type="evidence" value="ECO:0007669"/>
    <property type="project" value="UniProtKB-KW"/>
</dbReference>
<accession>E1YJI2</accession>
<sequence length="119" mass="13713">MSDNFTIDNFESIYEAILLIEERFSEVSQAEDFVLSPHGVIMLDSIAMRLQVIGELVKKIKKSDPDIFTNFPNIEWGMIIRLRDIISHHYAVIDHEIIYDICKNHIPALKAAVSEILKK</sequence>
<keyword evidence="2" id="KW-1277">Toxin-antitoxin system</keyword>
<dbReference type="Gene3D" id="1.20.120.580">
    <property type="entry name" value="bsu32300-like"/>
    <property type="match status" value="1"/>
</dbReference>
<keyword evidence="4" id="KW-0547">Nucleotide-binding</keyword>
<evidence type="ECO:0000256" key="3">
    <source>
        <dbReference type="ARBA" id="ARBA00022722"/>
    </source>
</evidence>
<organism evidence="7">
    <name type="scientific">uncultured Desulfobacterium sp</name>
    <dbReference type="NCBI Taxonomy" id="201089"/>
    <lineage>
        <taxon>Bacteria</taxon>
        <taxon>Pseudomonadati</taxon>
        <taxon>Thermodesulfobacteriota</taxon>
        <taxon>Desulfobacteria</taxon>
        <taxon>Desulfobacterales</taxon>
        <taxon>Desulfobacteriaceae</taxon>
        <taxon>Desulfobacterium</taxon>
        <taxon>environmental samples</taxon>
    </lineage>
</organism>
<dbReference type="GO" id="GO:0004540">
    <property type="term" value="F:RNA nuclease activity"/>
    <property type="evidence" value="ECO:0007669"/>
    <property type="project" value="InterPro"/>
</dbReference>
<dbReference type="AlphaFoldDB" id="E1YJI2"/>
<reference evidence="7" key="1">
    <citation type="journal article" date="2011" name="Environ. Microbiol.">
        <title>Genomic insights into the metabolic potential of the polycyclic aromatic hydrocarbon degrading sulfate-reducing Deltaproteobacterium N47.</title>
        <authorList>
            <person name="Bergmann F."/>
            <person name="Selesi D."/>
            <person name="Weinmaier T."/>
            <person name="Tischler P."/>
            <person name="Rattei T."/>
            <person name="Meckenstock R.U."/>
        </authorList>
    </citation>
    <scope>NUCLEOTIDE SEQUENCE</scope>
</reference>
<keyword evidence="1" id="KW-0597">Phosphoprotein</keyword>
<evidence type="ECO:0000256" key="4">
    <source>
        <dbReference type="ARBA" id="ARBA00022741"/>
    </source>
</evidence>
<dbReference type="PANTHER" id="PTHR34139:SF1">
    <property type="entry name" value="RNASE MJ1380-RELATED"/>
    <property type="match status" value="1"/>
</dbReference>
<keyword evidence="5" id="KW-0378">Hydrolase</keyword>
<dbReference type="InterPro" id="IPR008201">
    <property type="entry name" value="HepT-like"/>
</dbReference>
<proteinExistence type="inferred from homology"/>
<evidence type="ECO:0008006" key="8">
    <source>
        <dbReference type="Google" id="ProtNLM"/>
    </source>
</evidence>
<dbReference type="InterPro" id="IPR037038">
    <property type="entry name" value="HepT-like_sf"/>
</dbReference>
<dbReference type="EMBL" id="FR695877">
    <property type="protein sequence ID" value="CBX31436.1"/>
    <property type="molecule type" value="Genomic_DNA"/>
</dbReference>
<evidence type="ECO:0000313" key="7">
    <source>
        <dbReference type="EMBL" id="CBX31436.1"/>
    </source>
</evidence>
<dbReference type="GO" id="GO:0016787">
    <property type="term" value="F:hydrolase activity"/>
    <property type="evidence" value="ECO:0007669"/>
    <property type="project" value="UniProtKB-KW"/>
</dbReference>
<evidence type="ECO:0000256" key="6">
    <source>
        <dbReference type="ARBA" id="ARBA00024207"/>
    </source>
</evidence>
<dbReference type="Pfam" id="PF01934">
    <property type="entry name" value="HepT-like"/>
    <property type="match status" value="1"/>
</dbReference>
<evidence type="ECO:0000256" key="2">
    <source>
        <dbReference type="ARBA" id="ARBA00022649"/>
    </source>
</evidence>
<name>E1YJI2_9BACT</name>
<keyword evidence="3" id="KW-0540">Nuclease</keyword>
<comment type="similarity">
    <text evidence="6">Belongs to the HepT RNase toxin family.</text>
</comment>
<protein>
    <recommendedName>
        <fullName evidence="8">Toxin-antitoxin system, antitoxin component</fullName>
    </recommendedName>
</protein>